<organism evidence="3">
    <name type="scientific">Amphimedon queenslandica</name>
    <name type="common">Sponge</name>
    <dbReference type="NCBI Taxonomy" id="400682"/>
    <lineage>
        <taxon>Eukaryota</taxon>
        <taxon>Metazoa</taxon>
        <taxon>Porifera</taxon>
        <taxon>Demospongiae</taxon>
        <taxon>Heteroscleromorpha</taxon>
        <taxon>Haplosclerida</taxon>
        <taxon>Niphatidae</taxon>
        <taxon>Amphimedon</taxon>
    </lineage>
</organism>
<proteinExistence type="predicted"/>
<dbReference type="EnsemblMetazoa" id="Aqu2.1.19637_001">
    <property type="protein sequence ID" value="Aqu2.1.19637_001"/>
    <property type="gene ID" value="Aqu2.1.19637"/>
</dbReference>
<evidence type="ECO:0000259" key="2">
    <source>
        <dbReference type="Pfam" id="PF03184"/>
    </source>
</evidence>
<feature type="region of interest" description="Disordered" evidence="1">
    <location>
        <begin position="230"/>
        <end position="255"/>
    </location>
</feature>
<reference evidence="4" key="1">
    <citation type="journal article" date="2010" name="Nature">
        <title>The Amphimedon queenslandica genome and the evolution of animal complexity.</title>
        <authorList>
            <person name="Srivastava M."/>
            <person name="Simakov O."/>
            <person name="Chapman J."/>
            <person name="Fahey B."/>
            <person name="Gauthier M.E."/>
            <person name="Mitros T."/>
            <person name="Richards G.S."/>
            <person name="Conaco C."/>
            <person name="Dacre M."/>
            <person name="Hellsten U."/>
            <person name="Larroux C."/>
            <person name="Putnam N.H."/>
            <person name="Stanke M."/>
            <person name="Adamska M."/>
            <person name="Darling A."/>
            <person name="Degnan S.M."/>
            <person name="Oakley T.H."/>
            <person name="Plachetzki D.C."/>
            <person name="Zhai Y."/>
            <person name="Adamski M."/>
            <person name="Calcino A."/>
            <person name="Cummins S.F."/>
            <person name="Goodstein D.M."/>
            <person name="Harris C."/>
            <person name="Jackson D.J."/>
            <person name="Leys S.P."/>
            <person name="Shu S."/>
            <person name="Woodcroft B.J."/>
            <person name="Vervoort M."/>
            <person name="Kosik K.S."/>
            <person name="Manning G."/>
            <person name="Degnan B.M."/>
            <person name="Rokhsar D.S."/>
        </authorList>
    </citation>
    <scope>NUCLEOTIDE SEQUENCE [LARGE SCALE GENOMIC DNA]</scope>
</reference>
<dbReference type="InParanoid" id="A0A1X7TX51"/>
<dbReference type="InterPro" id="IPR050863">
    <property type="entry name" value="CenT-Element_Derived"/>
</dbReference>
<feature type="domain" description="DDE-1" evidence="2">
    <location>
        <begin position="1"/>
        <end position="125"/>
    </location>
</feature>
<dbReference type="OMA" id="DNIAICE"/>
<evidence type="ECO:0000256" key="1">
    <source>
        <dbReference type="SAM" id="MobiDB-lite"/>
    </source>
</evidence>
<dbReference type="OrthoDB" id="10064161at2759"/>
<dbReference type="KEGG" id="aqu:100638564"/>
<protein>
    <recommendedName>
        <fullName evidence="2">DDE-1 domain-containing protein</fullName>
    </recommendedName>
</protein>
<dbReference type="Proteomes" id="UP000007879">
    <property type="component" value="Unassembled WGS sequence"/>
</dbReference>
<sequence>MTGEILNQVLKSLNSKLKAQSRSILLLMDNAGCHPNDISEKFSQIKVVFLPPNTTSKLQPLDLGIIMAFKIYYRKLLMQYILAKIDSESSNTAHDIAKGITILQAIRWISQAWGQVQEETIKKCFRKAGILVANLSDIVARSTLDPFSDLDDDNDESAGRLQELPTALVRHDPSHDTEMDDLITRLHLDGSCSSKDLLLADDNIAICEEFNNDNWEEEFLSGIDIGQSASKARRVDDDQDVQEDEDPVDEEPDQVTPPVIKEMTEAINKLEDIVHFLEFNGYTEEATEGMSFLSKLNITYVSGVSKGRQTEVTDYFMID</sequence>
<dbReference type="GO" id="GO:0005634">
    <property type="term" value="C:nucleus"/>
    <property type="evidence" value="ECO:0007669"/>
    <property type="project" value="TreeGrafter"/>
</dbReference>
<dbReference type="PANTHER" id="PTHR19303">
    <property type="entry name" value="TRANSPOSON"/>
    <property type="match status" value="1"/>
</dbReference>
<reference evidence="3" key="2">
    <citation type="submission" date="2017-05" db="UniProtKB">
        <authorList>
            <consortium name="EnsemblMetazoa"/>
        </authorList>
    </citation>
    <scope>IDENTIFICATION</scope>
</reference>
<evidence type="ECO:0000313" key="3">
    <source>
        <dbReference type="EnsemblMetazoa" id="Aqu2.1.19637_001"/>
    </source>
</evidence>
<feature type="compositionally biased region" description="Acidic residues" evidence="1">
    <location>
        <begin position="237"/>
        <end position="253"/>
    </location>
</feature>
<dbReference type="STRING" id="400682.A0A1X7TX51"/>
<accession>A0A1X7TX51</accession>
<dbReference type="EnsemblMetazoa" id="XM_011408338.1">
    <property type="protein sequence ID" value="XP_011406640.1"/>
    <property type="gene ID" value="LOC100638564"/>
</dbReference>
<evidence type="ECO:0000313" key="4">
    <source>
        <dbReference type="Proteomes" id="UP000007879"/>
    </source>
</evidence>
<dbReference type="GO" id="GO:0003677">
    <property type="term" value="F:DNA binding"/>
    <property type="evidence" value="ECO:0007669"/>
    <property type="project" value="TreeGrafter"/>
</dbReference>
<dbReference type="Pfam" id="PF03184">
    <property type="entry name" value="DDE_1"/>
    <property type="match status" value="1"/>
</dbReference>
<name>A0A1X7TX51_AMPQE</name>
<dbReference type="eggNOG" id="KOG3105">
    <property type="taxonomic scope" value="Eukaryota"/>
</dbReference>
<dbReference type="InterPro" id="IPR004875">
    <property type="entry name" value="DDE_SF_endonuclease_dom"/>
</dbReference>
<gene>
    <name evidence="3" type="primary">100638564</name>
</gene>
<dbReference type="AlphaFoldDB" id="A0A1X7TX51"/>
<keyword evidence="4" id="KW-1185">Reference proteome</keyword>
<dbReference type="PANTHER" id="PTHR19303:SF73">
    <property type="entry name" value="PROTEIN PDC2"/>
    <property type="match status" value="1"/>
</dbReference>